<evidence type="ECO:0000259" key="14">
    <source>
        <dbReference type="PROSITE" id="PS50011"/>
    </source>
</evidence>
<dbReference type="GeneID" id="92211007"/>
<evidence type="ECO:0000256" key="1">
    <source>
        <dbReference type="ARBA" id="ARBA00012513"/>
    </source>
</evidence>
<evidence type="ECO:0000256" key="13">
    <source>
        <dbReference type="SAM" id="MobiDB-lite"/>
    </source>
</evidence>
<dbReference type="PANTHER" id="PTHR11042">
    <property type="entry name" value="EUKARYOTIC TRANSLATION INITIATION FACTOR 2-ALPHA KINASE EIF2-ALPHA KINASE -RELATED"/>
    <property type="match status" value="1"/>
</dbReference>
<dbReference type="Pfam" id="PF00069">
    <property type="entry name" value="Pkinase"/>
    <property type="match status" value="3"/>
</dbReference>
<gene>
    <name evidence="16" type="ORF">LODBEIA_P58110</name>
</gene>
<keyword evidence="3" id="KW-0808">Transferase</keyword>
<dbReference type="Gene3D" id="3.30.200.20">
    <property type="entry name" value="Phosphorylase Kinase, domain 1"/>
    <property type="match status" value="1"/>
</dbReference>
<dbReference type="SMART" id="SM00591">
    <property type="entry name" value="RWD"/>
    <property type="match status" value="1"/>
</dbReference>
<dbReference type="Gene3D" id="3.30.930.10">
    <property type="entry name" value="Bira Bifunctional Protein, Domain 2"/>
    <property type="match status" value="1"/>
</dbReference>
<keyword evidence="4 11" id="KW-0547">Nucleotide-binding</keyword>
<dbReference type="InterPro" id="IPR024435">
    <property type="entry name" value="HisRS-related_dom"/>
</dbReference>
<dbReference type="PROSITE" id="PS50908">
    <property type="entry name" value="RWD"/>
    <property type="match status" value="1"/>
</dbReference>
<evidence type="ECO:0000256" key="3">
    <source>
        <dbReference type="ARBA" id="ARBA00022679"/>
    </source>
</evidence>
<name>A0ABP0ZVK0_9ASCO</name>
<dbReference type="EC" id="2.7.11.1" evidence="1"/>
<dbReference type="PANTHER" id="PTHR11042:SF160">
    <property type="entry name" value="EUKARYOTIC TRANSLATION INITIATION FACTOR 2-ALPHA KINASE 1"/>
    <property type="match status" value="1"/>
</dbReference>
<dbReference type="InterPro" id="IPR017441">
    <property type="entry name" value="Protein_kinase_ATP_BS"/>
</dbReference>
<evidence type="ECO:0000256" key="12">
    <source>
        <dbReference type="SAM" id="Coils"/>
    </source>
</evidence>
<dbReference type="SUPFAM" id="SSF56112">
    <property type="entry name" value="Protein kinase-like (PK-like)"/>
    <property type="match status" value="2"/>
</dbReference>
<dbReference type="Gene3D" id="3.10.110.10">
    <property type="entry name" value="Ubiquitin Conjugating Enzyme"/>
    <property type="match status" value="1"/>
</dbReference>
<dbReference type="PROSITE" id="PS00108">
    <property type="entry name" value="PROTEIN_KINASE_ST"/>
    <property type="match status" value="1"/>
</dbReference>
<dbReference type="Pfam" id="PF12745">
    <property type="entry name" value="HGTP_anticodon2"/>
    <property type="match status" value="1"/>
</dbReference>
<feature type="binding site" evidence="11">
    <location>
        <position position="662"/>
    </location>
    <ligand>
        <name>ATP</name>
        <dbReference type="ChEBI" id="CHEBI:30616"/>
    </ligand>
</feature>
<feature type="region of interest" description="Disordered" evidence="13">
    <location>
        <begin position="188"/>
        <end position="207"/>
    </location>
</feature>
<dbReference type="InterPro" id="IPR016135">
    <property type="entry name" value="UBQ-conjugating_enzyme/RWD"/>
</dbReference>
<dbReference type="InterPro" id="IPR050339">
    <property type="entry name" value="CC_SR_Kinase"/>
</dbReference>
<reference evidence="16 17" key="1">
    <citation type="submission" date="2024-03" db="EMBL/GenBank/DDBJ databases">
        <authorList>
            <person name="Brejova B."/>
        </authorList>
    </citation>
    <scope>NUCLEOTIDE SEQUENCE [LARGE SCALE GENOMIC DNA]</scope>
    <source>
        <strain evidence="16 17">CBS 14171</strain>
    </source>
</reference>
<dbReference type="InterPro" id="IPR008271">
    <property type="entry name" value="Ser/Thr_kinase_AS"/>
</dbReference>
<dbReference type="Pfam" id="PF13393">
    <property type="entry name" value="tRNA-synt_His"/>
    <property type="match status" value="1"/>
</dbReference>
<dbReference type="PIRSF" id="PIRSF000660">
    <property type="entry name" value="Ser/Thr_PK_GCN2"/>
    <property type="match status" value="1"/>
</dbReference>
<evidence type="ECO:0000256" key="7">
    <source>
        <dbReference type="ARBA" id="ARBA00023193"/>
    </source>
</evidence>
<keyword evidence="2" id="KW-0723">Serine/threonine-protein kinase</keyword>
<feature type="compositionally biased region" description="Basic and acidic residues" evidence="13">
    <location>
        <begin position="791"/>
        <end position="817"/>
    </location>
</feature>
<dbReference type="Gene3D" id="1.10.510.10">
    <property type="entry name" value="Transferase(Phosphotransferase) domain 1"/>
    <property type="match status" value="2"/>
</dbReference>
<keyword evidence="5" id="KW-0418">Kinase</keyword>
<feature type="domain" description="Protein kinase" evidence="14">
    <location>
        <begin position="222"/>
        <end position="546"/>
    </location>
</feature>
<evidence type="ECO:0000256" key="2">
    <source>
        <dbReference type="ARBA" id="ARBA00022527"/>
    </source>
</evidence>
<dbReference type="Gene3D" id="3.40.50.800">
    <property type="entry name" value="Anticodon-binding domain"/>
    <property type="match status" value="1"/>
</dbReference>
<evidence type="ECO:0000256" key="8">
    <source>
        <dbReference type="ARBA" id="ARBA00037982"/>
    </source>
</evidence>
<accession>A0ABP0ZVK0</accession>
<dbReference type="SUPFAM" id="SSF54495">
    <property type="entry name" value="UBC-like"/>
    <property type="match status" value="1"/>
</dbReference>
<dbReference type="SMART" id="SM00220">
    <property type="entry name" value="S_TKc"/>
    <property type="match status" value="1"/>
</dbReference>
<keyword evidence="7" id="KW-0652">Protein synthesis inhibitor</keyword>
<dbReference type="PROSITE" id="PS50011">
    <property type="entry name" value="PROTEIN_KINASE_DOM"/>
    <property type="match status" value="2"/>
</dbReference>
<feature type="domain" description="RWD" evidence="15">
    <location>
        <begin position="16"/>
        <end position="128"/>
    </location>
</feature>
<feature type="compositionally biased region" description="Low complexity" evidence="13">
    <location>
        <begin position="699"/>
        <end position="708"/>
    </location>
</feature>
<feature type="domain" description="Protein kinase" evidence="14">
    <location>
        <begin position="625"/>
        <end position="1036"/>
    </location>
</feature>
<dbReference type="SUPFAM" id="SSF55681">
    <property type="entry name" value="Class II aaRS and biotin synthetases"/>
    <property type="match status" value="1"/>
</dbReference>
<dbReference type="CDD" id="cd23823">
    <property type="entry name" value="RWD_GCN2"/>
    <property type="match status" value="1"/>
</dbReference>
<dbReference type="PROSITE" id="PS00107">
    <property type="entry name" value="PROTEIN_KINASE_ATP"/>
    <property type="match status" value="1"/>
</dbReference>
<dbReference type="InterPro" id="IPR045864">
    <property type="entry name" value="aa-tRNA-synth_II/BPL/LPL"/>
</dbReference>
<feature type="region of interest" description="Disordered" evidence="13">
    <location>
        <begin position="760"/>
        <end position="779"/>
    </location>
</feature>
<evidence type="ECO:0000256" key="4">
    <source>
        <dbReference type="ARBA" id="ARBA00022741"/>
    </source>
</evidence>
<evidence type="ECO:0000256" key="9">
    <source>
        <dbReference type="ARBA" id="ARBA00048659"/>
    </source>
</evidence>
<feature type="region of interest" description="Disordered" evidence="13">
    <location>
        <begin position="574"/>
        <end position="595"/>
    </location>
</feature>
<dbReference type="Pfam" id="PF05773">
    <property type="entry name" value="RWD"/>
    <property type="match status" value="1"/>
</dbReference>
<protein>
    <recommendedName>
        <fullName evidence="1">non-specific serine/threonine protein kinase</fullName>
        <ecNumber evidence="1">2.7.11.1</ecNumber>
    </recommendedName>
</protein>
<sequence>MPEDSISSDLERRQTDEFDSIASIYSDIFQDKTPTGLVWGKKPNPHFQVSLSSRNVEENPEVSITLDIEFTPTYPLSSPKVKLVEPHNLLKVHVKQLNEKLSELIKEYLREEVCFTVISELMYLLDDIQSKTVKVLSLEEEREERLKSERQALEEKEQQRAREGEEAMFRRNRELNEQIRMIRADFAETPAAREEDGGGGVGGDGSVDDVPLPSDTSDYFLFENELEDSFSQTGTRFKFRAISGFINYSKGGLLGDIGQQYIVKPYVSEETRCKLEQLGSELSYLLTEINLTHSYWQSDCGKREIQELENHLQECSKLQDSHILKLIGFQIDKVDGWKIRLLNEFSFVAKSLRESLPKKGHVDWALARSWLIQILPVLEYLHNIGVIHKSLNTETIYFFEEDRESGDERVVKLCHPSYGYKLRQMLEKHPNPNPKKKLVKSEKTAHQQSELWTAAPELRSGGIYTKKTDIWDLGIVFAKSLLGRNVLGTLELTTQELSKSIVQCDILKKEKSSKYTDLVGDLLSKMLQDKPAKRPSPIEINALKFLREGPALAKRDVDVDINADDSGLLSETNNYLLDSSSSSPPPPHHHSAAILPSSKESQGNIWVVSAGNSGSRVRSRYEREFEEIGRLGKGGFGDVVKARNKMEGTFYAIKKIKHRAGKLDSILNEVLSLARLNHQYIVRYYGTWVEELDEDSSCDDSVISSVTETQEEQEKQEGTRGMSLQRKVTESRPSAYLTRNSSFQVDFMSRSFNPGIDLDDIDAADFDDDDDDDDDADDDAEDAFEFANSSGKEDARDSNDEWSVSDEKKKKDTEKDKDKRRRSSMKAENKQAVVNSKMSMLYIQMEFCENNTLFNLIQQGLPNNPKEYWMLFRQLLDAVSYIHKEGFIHRDLKPVNIFIDRSNTIKVGDFGLAKNSQNLLPTSSSGQGQLDSSLIAKTRGEDLSTIVGTVLYTAPEVASGNYDEKVDMFSLGVIFFEMCYHLSTGMERIQTLTKLREQEFPSNWKNSLEKKIVKQLLSADPESRLGAAELLQSGWLPVEQQDQVVREALKSLADPASPWQQQVRETLFKQPYSQARDVLYDSNPGGPQLSSDDVLLQNKLLGDLVKIFKRHGAVENLNLNLILPKAPSLMSNPVCEVLDSSGFVVTLPFDLTIPVARSISRNSLTVRKFYRHEFVYRPNLRSAGAPDKYSAMNFNIVSDDRDDIVSNDAECLKIVDEILGMVANVPSKKKKIIMVNHYDIIDAVISFTFENVKFDDKKIGAVAGLLSQLQVDKSIKEVRKALRDELNVPYTVVEDLLENFNFTCSIPEARHKLQKLMIDSPHLAKTERAFVHLSKVMGTLKQFGVSTGEIVLNPLSNYDNHYYQHGLMFQGLFSVQGSKRVNRIITGGRFDSLIKSFSSEISMTKTSTPQLLHGNGGTPHGVGFTLTTSFLFEWTKNMISRKSSKSGQPYFGSRCDVIVTSTDQNNINKIGFELLGKLWSMNISADIITKARPQDELLLHAAEAGSKWIILIRGGDVYKKSKKPSGYKPLRVRNLATGKEVSWDTFEDVSRFILESIANEEKLMEDDSSAKPEAVLENTSDVVEEVDAVDLNQKFTVINNEAPRGRKNKRDRWEDESIAKSVGSKTVQSLAQGPVLIFDIRDEVLDMIGVTSIHQQDEWIRKIVFGANNLPKSFALNIHNALVKESAKGHRWCILVASRTQHTAIVDLQR</sequence>
<dbReference type="InterPro" id="IPR011009">
    <property type="entry name" value="Kinase-like_dom_sf"/>
</dbReference>
<dbReference type="Proteomes" id="UP001497383">
    <property type="component" value="Chromosome 8"/>
</dbReference>
<dbReference type="EMBL" id="OZ022412">
    <property type="protein sequence ID" value="CAK9442012.1"/>
    <property type="molecule type" value="Genomic_DNA"/>
</dbReference>
<proteinExistence type="inferred from homology"/>
<dbReference type="InterPro" id="IPR041715">
    <property type="entry name" value="HisRS-like_core"/>
</dbReference>
<evidence type="ECO:0000256" key="11">
    <source>
        <dbReference type="PROSITE-ProRule" id="PRU10141"/>
    </source>
</evidence>
<keyword evidence="17" id="KW-1185">Reference proteome</keyword>
<organism evidence="16 17">
    <name type="scientific">Lodderomyces beijingensis</name>
    <dbReference type="NCBI Taxonomy" id="1775926"/>
    <lineage>
        <taxon>Eukaryota</taxon>
        <taxon>Fungi</taxon>
        <taxon>Dikarya</taxon>
        <taxon>Ascomycota</taxon>
        <taxon>Saccharomycotina</taxon>
        <taxon>Pichiomycetes</taxon>
        <taxon>Debaryomycetaceae</taxon>
        <taxon>Candida/Lodderomyces clade</taxon>
        <taxon>Lodderomyces</taxon>
    </lineage>
</organism>
<comment type="similarity">
    <text evidence="8">Belongs to the protein kinase superfamily. Ser/Thr protein kinase family. GCN2 subfamily.</text>
</comment>
<dbReference type="CDD" id="cd14046">
    <property type="entry name" value="STKc_EIF2AK4_GCN2_rpt2"/>
    <property type="match status" value="1"/>
</dbReference>
<evidence type="ECO:0000256" key="5">
    <source>
        <dbReference type="ARBA" id="ARBA00022777"/>
    </source>
</evidence>
<dbReference type="RefSeq" id="XP_066832749.1">
    <property type="nucleotide sequence ID" value="XM_066976185.1"/>
</dbReference>
<dbReference type="InterPro" id="IPR000719">
    <property type="entry name" value="Prot_kinase_dom"/>
</dbReference>
<evidence type="ECO:0000313" key="16">
    <source>
        <dbReference type="EMBL" id="CAK9442012.1"/>
    </source>
</evidence>
<feature type="region of interest" description="Disordered" evidence="13">
    <location>
        <begin position="699"/>
        <end position="735"/>
    </location>
</feature>
<keyword evidence="6 11" id="KW-0067">ATP-binding</keyword>
<keyword evidence="12" id="KW-0175">Coiled coil</keyword>
<dbReference type="InterPro" id="IPR016255">
    <property type="entry name" value="Gcn2"/>
</dbReference>
<comment type="catalytic activity">
    <reaction evidence="10">
        <text>L-seryl-[protein] + ATP = O-phospho-L-seryl-[protein] + ADP + H(+)</text>
        <dbReference type="Rhea" id="RHEA:17989"/>
        <dbReference type="Rhea" id="RHEA-COMP:9863"/>
        <dbReference type="Rhea" id="RHEA-COMP:11604"/>
        <dbReference type="ChEBI" id="CHEBI:15378"/>
        <dbReference type="ChEBI" id="CHEBI:29999"/>
        <dbReference type="ChEBI" id="CHEBI:30616"/>
        <dbReference type="ChEBI" id="CHEBI:83421"/>
        <dbReference type="ChEBI" id="CHEBI:456216"/>
        <dbReference type="EC" id="2.7.11.1"/>
    </reaction>
    <physiologicalReaction direction="left-to-right" evidence="10">
        <dbReference type="Rhea" id="RHEA:17990"/>
    </physiologicalReaction>
</comment>
<evidence type="ECO:0000256" key="6">
    <source>
        <dbReference type="ARBA" id="ARBA00022840"/>
    </source>
</evidence>
<dbReference type="InterPro" id="IPR036621">
    <property type="entry name" value="Anticodon-bd_dom_sf"/>
</dbReference>
<evidence type="ECO:0000313" key="17">
    <source>
        <dbReference type="Proteomes" id="UP001497383"/>
    </source>
</evidence>
<evidence type="ECO:0000259" key="15">
    <source>
        <dbReference type="PROSITE" id="PS50908"/>
    </source>
</evidence>
<dbReference type="InterPro" id="IPR006575">
    <property type="entry name" value="RWD_dom"/>
</dbReference>
<feature type="region of interest" description="Disordered" evidence="13">
    <location>
        <begin position="786"/>
        <end position="830"/>
    </location>
</feature>
<comment type="catalytic activity">
    <reaction evidence="9">
        <text>L-threonyl-[protein] + ATP = O-phospho-L-threonyl-[protein] + ADP + H(+)</text>
        <dbReference type="Rhea" id="RHEA:46608"/>
        <dbReference type="Rhea" id="RHEA-COMP:11060"/>
        <dbReference type="Rhea" id="RHEA-COMP:11605"/>
        <dbReference type="ChEBI" id="CHEBI:15378"/>
        <dbReference type="ChEBI" id="CHEBI:30013"/>
        <dbReference type="ChEBI" id="CHEBI:30616"/>
        <dbReference type="ChEBI" id="CHEBI:61977"/>
        <dbReference type="ChEBI" id="CHEBI:456216"/>
        <dbReference type="EC" id="2.7.11.1"/>
    </reaction>
    <physiologicalReaction direction="left-to-right" evidence="9">
        <dbReference type="Rhea" id="RHEA:46609"/>
    </physiologicalReaction>
</comment>
<feature type="coiled-coil region" evidence="12">
    <location>
        <begin position="136"/>
        <end position="166"/>
    </location>
</feature>
<evidence type="ECO:0000256" key="10">
    <source>
        <dbReference type="ARBA" id="ARBA00048977"/>
    </source>
</evidence>